<dbReference type="PANTHER" id="PTHR32089:SF112">
    <property type="entry name" value="LYSOZYME-LIKE PROTEIN-RELATED"/>
    <property type="match status" value="1"/>
</dbReference>
<evidence type="ECO:0000256" key="5">
    <source>
        <dbReference type="ARBA" id="ARBA00022989"/>
    </source>
</evidence>
<evidence type="ECO:0000256" key="8">
    <source>
        <dbReference type="ARBA" id="ARBA00029447"/>
    </source>
</evidence>
<keyword evidence="2" id="KW-1003">Cell membrane</keyword>
<comment type="subcellular location">
    <subcellularLocation>
        <location evidence="1">Cell membrane</location>
        <topology evidence="1">Multi-pass membrane protein</topology>
    </subcellularLocation>
</comment>
<dbReference type="OrthoDB" id="243053at2"/>
<dbReference type="Pfam" id="PF00672">
    <property type="entry name" value="HAMP"/>
    <property type="match status" value="1"/>
</dbReference>
<dbReference type="CDD" id="cd11386">
    <property type="entry name" value="MCP_signal"/>
    <property type="match status" value="1"/>
</dbReference>
<dbReference type="CDD" id="cd12914">
    <property type="entry name" value="PDC1_DGC_like"/>
    <property type="match status" value="1"/>
</dbReference>
<gene>
    <name evidence="12" type="ORF">SAMN02745912_01778</name>
</gene>
<dbReference type="CDD" id="cd06225">
    <property type="entry name" value="HAMP"/>
    <property type="match status" value="1"/>
</dbReference>
<comment type="similarity">
    <text evidence="8">Belongs to the methyl-accepting chemotaxis (MCP) protein family.</text>
</comment>
<evidence type="ECO:0000256" key="4">
    <source>
        <dbReference type="ARBA" id="ARBA00022692"/>
    </source>
</evidence>
<dbReference type="InterPro" id="IPR003660">
    <property type="entry name" value="HAMP_dom"/>
</dbReference>
<dbReference type="Proteomes" id="UP000184465">
    <property type="component" value="Unassembled WGS sequence"/>
</dbReference>
<organism evidence="12 13">
    <name type="scientific">Paramaledivibacter caminithermalis (strain DSM 15212 / CIP 107654 / DViRD3)</name>
    <name type="common">Clostridium caminithermale</name>
    <dbReference type="NCBI Taxonomy" id="1121301"/>
    <lineage>
        <taxon>Bacteria</taxon>
        <taxon>Bacillati</taxon>
        <taxon>Bacillota</taxon>
        <taxon>Clostridia</taxon>
        <taxon>Peptostreptococcales</taxon>
        <taxon>Caminicellaceae</taxon>
        <taxon>Paramaledivibacter</taxon>
    </lineage>
</organism>
<evidence type="ECO:0000313" key="12">
    <source>
        <dbReference type="EMBL" id="SHJ97001.1"/>
    </source>
</evidence>
<dbReference type="STRING" id="1121301.SAMN02745912_01778"/>
<dbReference type="AlphaFoldDB" id="A0A1M6NMN9"/>
<protein>
    <submittedName>
        <fullName evidence="12">Methyl-accepting chemotaxis sensory transducer with Cache sensor</fullName>
    </submittedName>
</protein>
<dbReference type="Pfam" id="PF00015">
    <property type="entry name" value="MCPsignal"/>
    <property type="match status" value="1"/>
</dbReference>
<proteinExistence type="inferred from homology"/>
<keyword evidence="5" id="KW-1133">Transmembrane helix</keyword>
<dbReference type="Pfam" id="PF02743">
    <property type="entry name" value="dCache_1"/>
    <property type="match status" value="1"/>
</dbReference>
<evidence type="ECO:0000256" key="9">
    <source>
        <dbReference type="PROSITE-ProRule" id="PRU00284"/>
    </source>
</evidence>
<evidence type="ECO:0000256" key="6">
    <source>
        <dbReference type="ARBA" id="ARBA00023136"/>
    </source>
</evidence>
<name>A0A1M6NMN9_PARC5</name>
<dbReference type="GO" id="GO:0005886">
    <property type="term" value="C:plasma membrane"/>
    <property type="evidence" value="ECO:0007669"/>
    <property type="project" value="UniProtKB-SubCell"/>
</dbReference>
<accession>A0A1M6NMN9</accession>
<dbReference type="SUPFAM" id="SSF58104">
    <property type="entry name" value="Methyl-accepting chemotaxis protein (MCP) signaling domain"/>
    <property type="match status" value="1"/>
</dbReference>
<dbReference type="GO" id="GO:0006935">
    <property type="term" value="P:chemotaxis"/>
    <property type="evidence" value="ECO:0007669"/>
    <property type="project" value="UniProtKB-KW"/>
</dbReference>
<dbReference type="PROSITE" id="PS50111">
    <property type="entry name" value="CHEMOTAXIS_TRANSDUC_2"/>
    <property type="match status" value="1"/>
</dbReference>
<dbReference type="GO" id="GO:0007165">
    <property type="term" value="P:signal transduction"/>
    <property type="evidence" value="ECO:0007669"/>
    <property type="project" value="UniProtKB-KW"/>
</dbReference>
<evidence type="ECO:0000256" key="7">
    <source>
        <dbReference type="ARBA" id="ARBA00023224"/>
    </source>
</evidence>
<dbReference type="SMART" id="SM00304">
    <property type="entry name" value="HAMP"/>
    <property type="match status" value="1"/>
</dbReference>
<keyword evidence="6" id="KW-0472">Membrane</keyword>
<evidence type="ECO:0000313" key="13">
    <source>
        <dbReference type="Proteomes" id="UP000184465"/>
    </source>
</evidence>
<feature type="domain" description="HAMP" evidence="11">
    <location>
        <begin position="307"/>
        <end position="359"/>
    </location>
</feature>
<keyword evidence="7 9" id="KW-0807">Transducer</keyword>
<evidence type="ECO:0000256" key="1">
    <source>
        <dbReference type="ARBA" id="ARBA00004651"/>
    </source>
</evidence>
<dbReference type="SMART" id="SM00283">
    <property type="entry name" value="MA"/>
    <property type="match status" value="1"/>
</dbReference>
<evidence type="ECO:0000259" key="10">
    <source>
        <dbReference type="PROSITE" id="PS50111"/>
    </source>
</evidence>
<dbReference type="PROSITE" id="PS50885">
    <property type="entry name" value="HAMP"/>
    <property type="match status" value="1"/>
</dbReference>
<dbReference type="RefSeq" id="WP_073149048.1">
    <property type="nucleotide sequence ID" value="NZ_FRAG01000018.1"/>
</dbReference>
<reference evidence="12 13" key="1">
    <citation type="submission" date="2016-11" db="EMBL/GenBank/DDBJ databases">
        <authorList>
            <person name="Jaros S."/>
            <person name="Januszkiewicz K."/>
            <person name="Wedrychowicz H."/>
        </authorList>
    </citation>
    <scope>NUCLEOTIDE SEQUENCE [LARGE SCALE GENOMIC DNA]</scope>
    <source>
        <strain evidence="12 13">DSM 15212</strain>
    </source>
</reference>
<dbReference type="EMBL" id="FRAG01000018">
    <property type="protein sequence ID" value="SHJ97001.1"/>
    <property type="molecule type" value="Genomic_DNA"/>
</dbReference>
<keyword evidence="3" id="KW-0145">Chemotaxis</keyword>
<dbReference type="InterPro" id="IPR033479">
    <property type="entry name" value="dCache_1"/>
</dbReference>
<sequence>MMTSLKTKLVLMFFIFISFSSIALGTISYIMTSSSIQQMIEQQLGDITTETAESMDQAMDSVSKYVMLLSHNEDLGKFALGNNEEKDQIFKYLAKLQKENSNQIEKLIITDLSGKGILSSDDISYSIDLSDREYIQDALKDKKGVSDVLISKVSNKPIVGIAYPLKINNKIVGAIAATIDFQNIYKYASTIKVGENGYAYMIDKKGYFVYHPEGKGKMEENLGETDNTELKQLVEKMKAGETGKGYYTYEGVRKFVNFTSVSDWIVVVTANYNEYMAPAFGIRRNTILIATASVIISMILACFFSSRNIINPIKTLESLMIKAGDGDLTVRFNLNTRDEIQVLGEYFNTMIEHQSNIVDNVRKGSKELASVSDEMVASSEEISASAEQIANNTQVVSSNANKQNDLVVEASKVLVEFSSFIQIAQNRANIAKNNSHDTMNAAKEGRISLKNTIDAIENIRKVSLETEDILQVLNELSNKVSGIINTINNISAQTNLLALNASIEAARAGEHGRGFTVVANEVRKLSEQTNIEANEISSLINEMVIHINKAVKSMDSSKHAVEDGVKVAKDTDKAFVKIIDAVQQIVEDIEKIVEATKDEVADSDQIIKLIDSVATIAETTASNSQQVAAATQEQTSIVQNLASTSEEISAMANNLNELVEKFKIRGEIDEDNKHFNS</sequence>
<evidence type="ECO:0000259" key="11">
    <source>
        <dbReference type="PROSITE" id="PS50885"/>
    </source>
</evidence>
<dbReference type="Gene3D" id="3.30.450.20">
    <property type="entry name" value="PAS domain"/>
    <property type="match status" value="1"/>
</dbReference>
<evidence type="ECO:0000256" key="2">
    <source>
        <dbReference type="ARBA" id="ARBA00022475"/>
    </source>
</evidence>
<dbReference type="CDD" id="cd12912">
    <property type="entry name" value="PDC2_MCP_like"/>
    <property type="match status" value="1"/>
</dbReference>
<dbReference type="InterPro" id="IPR004089">
    <property type="entry name" value="MCPsignal_dom"/>
</dbReference>
<dbReference type="Gene3D" id="1.10.287.950">
    <property type="entry name" value="Methyl-accepting chemotaxis protein"/>
    <property type="match status" value="1"/>
</dbReference>
<feature type="domain" description="Methyl-accepting transducer" evidence="10">
    <location>
        <begin position="378"/>
        <end position="649"/>
    </location>
</feature>
<keyword evidence="4" id="KW-0812">Transmembrane</keyword>
<dbReference type="InterPro" id="IPR029151">
    <property type="entry name" value="Sensor-like_sf"/>
</dbReference>
<keyword evidence="13" id="KW-1185">Reference proteome</keyword>
<dbReference type="PANTHER" id="PTHR32089">
    <property type="entry name" value="METHYL-ACCEPTING CHEMOTAXIS PROTEIN MCPB"/>
    <property type="match status" value="1"/>
</dbReference>
<dbReference type="SUPFAM" id="SSF103190">
    <property type="entry name" value="Sensory domain-like"/>
    <property type="match status" value="1"/>
</dbReference>
<evidence type="ECO:0000256" key="3">
    <source>
        <dbReference type="ARBA" id="ARBA00022500"/>
    </source>
</evidence>